<accession>A0A1F5Z1C6</accession>
<feature type="domain" description="RNA polymerase sigma-70 region 2" evidence="8">
    <location>
        <begin position="173"/>
        <end position="245"/>
    </location>
</feature>
<evidence type="ECO:0000256" key="3">
    <source>
        <dbReference type="ARBA" id="ARBA00023082"/>
    </source>
</evidence>
<feature type="transmembrane region" description="Helical" evidence="7">
    <location>
        <begin position="84"/>
        <end position="105"/>
    </location>
</feature>
<dbReference type="InterPro" id="IPR014284">
    <property type="entry name" value="RNA_pol_sigma-70_dom"/>
</dbReference>
<sequence length="357" mass="40548">MADVERLTSKENPGGSGKDSSNLEGADTEVKSEKEQETIILQTGFTGPDKKQIGLRVDRPVFERMAGKYQELGFEPKILKNKRIVFAAAGAAAAGIAGLGLVKYIRDKKEEDRMIEEKQGENMFFDINQISKGESGIITSLSETESGGEKIPETAEKEKINLTEEQKGEFGQIYETYYPRIFAFIKMKADICDADASDLAEYVFIRAMNKYAEFIPREDLKNPVLSWLYQIANRLVLNYFRDLKKRKTTSFEQMEEESGREIFQSRQPSPEKEAETTDEWEEFGRAFAKLNPSYKLLLALQSDGLLTDEDIAYILETTVGAVKSATFRARKRLRIILKKLREGEKTKSLKHHGYTIT</sequence>
<evidence type="ECO:0000256" key="1">
    <source>
        <dbReference type="ARBA" id="ARBA00010641"/>
    </source>
</evidence>
<dbReference type="Proteomes" id="UP000177354">
    <property type="component" value="Unassembled WGS sequence"/>
</dbReference>
<dbReference type="InterPro" id="IPR013325">
    <property type="entry name" value="RNA_pol_sigma_r2"/>
</dbReference>
<comment type="caution">
    <text evidence="9">The sequence shown here is derived from an EMBL/GenBank/DDBJ whole genome shotgun (WGS) entry which is preliminary data.</text>
</comment>
<comment type="similarity">
    <text evidence="1">Belongs to the sigma-70 factor family. ECF subfamily.</text>
</comment>
<dbReference type="InterPro" id="IPR007627">
    <property type="entry name" value="RNA_pol_sigma70_r2"/>
</dbReference>
<dbReference type="PANTHER" id="PTHR43133">
    <property type="entry name" value="RNA POLYMERASE ECF-TYPE SIGMA FACTO"/>
    <property type="match status" value="1"/>
</dbReference>
<keyword evidence="5" id="KW-0804">Transcription</keyword>
<dbReference type="InterPro" id="IPR013324">
    <property type="entry name" value="RNA_pol_sigma_r3/r4-like"/>
</dbReference>
<dbReference type="Gene3D" id="1.10.10.10">
    <property type="entry name" value="Winged helix-like DNA-binding domain superfamily/Winged helix DNA-binding domain"/>
    <property type="match status" value="1"/>
</dbReference>
<dbReference type="InterPro" id="IPR039425">
    <property type="entry name" value="RNA_pol_sigma-70-like"/>
</dbReference>
<keyword evidence="7" id="KW-0812">Transmembrane</keyword>
<organism evidence="9 10">
    <name type="scientific">Candidatus Gottesmanbacteria bacterium RIFCSPHIGHO2_01_FULL_40_15</name>
    <dbReference type="NCBI Taxonomy" id="1798376"/>
    <lineage>
        <taxon>Bacteria</taxon>
        <taxon>Candidatus Gottesmaniibacteriota</taxon>
    </lineage>
</organism>
<evidence type="ECO:0000259" key="8">
    <source>
        <dbReference type="Pfam" id="PF04542"/>
    </source>
</evidence>
<keyword evidence="7" id="KW-1133">Transmembrane helix</keyword>
<dbReference type="NCBIfam" id="TIGR02937">
    <property type="entry name" value="sigma70-ECF"/>
    <property type="match status" value="1"/>
</dbReference>
<dbReference type="GO" id="GO:0003677">
    <property type="term" value="F:DNA binding"/>
    <property type="evidence" value="ECO:0007669"/>
    <property type="project" value="UniProtKB-KW"/>
</dbReference>
<evidence type="ECO:0000256" key="7">
    <source>
        <dbReference type="SAM" id="Phobius"/>
    </source>
</evidence>
<gene>
    <name evidence="9" type="ORF">A2777_06740</name>
</gene>
<evidence type="ECO:0000313" key="9">
    <source>
        <dbReference type="EMBL" id="OGG06269.1"/>
    </source>
</evidence>
<reference evidence="9 10" key="1">
    <citation type="journal article" date="2016" name="Nat. Commun.">
        <title>Thousands of microbial genomes shed light on interconnected biogeochemical processes in an aquifer system.</title>
        <authorList>
            <person name="Anantharaman K."/>
            <person name="Brown C.T."/>
            <person name="Hug L.A."/>
            <person name="Sharon I."/>
            <person name="Castelle C.J."/>
            <person name="Probst A.J."/>
            <person name="Thomas B.C."/>
            <person name="Singh A."/>
            <person name="Wilkins M.J."/>
            <person name="Karaoz U."/>
            <person name="Brodie E.L."/>
            <person name="Williams K.H."/>
            <person name="Hubbard S.S."/>
            <person name="Banfield J.F."/>
        </authorList>
    </citation>
    <scope>NUCLEOTIDE SEQUENCE [LARGE SCALE GENOMIC DNA]</scope>
</reference>
<dbReference type="Gene3D" id="1.10.1740.10">
    <property type="match status" value="1"/>
</dbReference>
<evidence type="ECO:0000256" key="4">
    <source>
        <dbReference type="ARBA" id="ARBA00023125"/>
    </source>
</evidence>
<proteinExistence type="inferred from homology"/>
<name>A0A1F5Z1C6_9BACT</name>
<dbReference type="InterPro" id="IPR036388">
    <property type="entry name" value="WH-like_DNA-bd_sf"/>
</dbReference>
<evidence type="ECO:0000313" key="10">
    <source>
        <dbReference type="Proteomes" id="UP000177354"/>
    </source>
</evidence>
<keyword evidence="7" id="KW-0472">Membrane</keyword>
<dbReference type="EMBL" id="MFJF01000018">
    <property type="protein sequence ID" value="OGG06269.1"/>
    <property type="molecule type" value="Genomic_DNA"/>
</dbReference>
<keyword evidence="2" id="KW-0805">Transcription regulation</keyword>
<dbReference type="SUPFAM" id="SSF88659">
    <property type="entry name" value="Sigma3 and sigma4 domains of RNA polymerase sigma factors"/>
    <property type="match status" value="1"/>
</dbReference>
<dbReference type="AlphaFoldDB" id="A0A1F5Z1C6"/>
<dbReference type="SUPFAM" id="SSF88946">
    <property type="entry name" value="Sigma2 domain of RNA polymerase sigma factors"/>
    <property type="match status" value="1"/>
</dbReference>
<evidence type="ECO:0000256" key="2">
    <source>
        <dbReference type="ARBA" id="ARBA00023015"/>
    </source>
</evidence>
<feature type="region of interest" description="Disordered" evidence="6">
    <location>
        <begin position="251"/>
        <end position="277"/>
    </location>
</feature>
<evidence type="ECO:0000256" key="5">
    <source>
        <dbReference type="ARBA" id="ARBA00023163"/>
    </source>
</evidence>
<dbReference type="GO" id="GO:0016987">
    <property type="term" value="F:sigma factor activity"/>
    <property type="evidence" value="ECO:0007669"/>
    <property type="project" value="UniProtKB-KW"/>
</dbReference>
<protein>
    <recommendedName>
        <fullName evidence="8">RNA polymerase sigma-70 region 2 domain-containing protein</fullName>
    </recommendedName>
</protein>
<dbReference type="GO" id="GO:0006352">
    <property type="term" value="P:DNA-templated transcription initiation"/>
    <property type="evidence" value="ECO:0007669"/>
    <property type="project" value="InterPro"/>
</dbReference>
<dbReference type="PANTHER" id="PTHR43133:SF8">
    <property type="entry name" value="RNA POLYMERASE SIGMA FACTOR HI_1459-RELATED"/>
    <property type="match status" value="1"/>
</dbReference>
<evidence type="ECO:0000256" key="6">
    <source>
        <dbReference type="SAM" id="MobiDB-lite"/>
    </source>
</evidence>
<dbReference type="Pfam" id="PF04542">
    <property type="entry name" value="Sigma70_r2"/>
    <property type="match status" value="1"/>
</dbReference>
<keyword evidence="4" id="KW-0238">DNA-binding</keyword>
<keyword evidence="3" id="KW-0731">Sigma factor</keyword>
<feature type="region of interest" description="Disordered" evidence="6">
    <location>
        <begin position="1"/>
        <end position="35"/>
    </location>
</feature>